<keyword evidence="6 7" id="KW-0968">Cytoplasmic vesicle</keyword>
<comment type="caution">
    <text evidence="9">The sequence shown here is derived from an EMBL/GenBank/DDBJ whole genome shotgun (WGS) entry which is preliminary data.</text>
</comment>
<comment type="subcellular location">
    <subcellularLocation>
        <location evidence="2 7">Cytoplasmic vesicle membrane</location>
        <topology evidence="2 7">Peripheral membrane protein</topology>
        <orientation evidence="2 7">Cytoplasmic side</orientation>
    </subcellularLocation>
    <subcellularLocation>
        <location evidence="7">Membrane</location>
        <location evidence="7">Coated pit</location>
        <topology evidence="7">Peripheral membrane protein</topology>
        <orientation evidence="7">Cytoplasmic side</orientation>
    </subcellularLocation>
    <text evidence="7">Cytoplasmic face of coated pits and vesicles.</text>
</comment>
<evidence type="ECO:0000256" key="1">
    <source>
        <dbReference type="ARBA" id="ARBA00003913"/>
    </source>
</evidence>
<proteinExistence type="inferred from homology"/>
<evidence type="ECO:0000256" key="8">
    <source>
        <dbReference type="SAM" id="MobiDB-lite"/>
    </source>
</evidence>
<protein>
    <recommendedName>
        <fullName evidence="7">Clathrin light chain</fullName>
    </recommendedName>
</protein>
<dbReference type="AlphaFoldDB" id="A0A830HRW0"/>
<evidence type="ECO:0000313" key="9">
    <source>
        <dbReference type="EMBL" id="GHP09718.1"/>
    </source>
</evidence>
<evidence type="ECO:0000256" key="3">
    <source>
        <dbReference type="ARBA" id="ARBA00005263"/>
    </source>
</evidence>
<feature type="region of interest" description="Disordered" evidence="8">
    <location>
        <begin position="1"/>
        <end position="103"/>
    </location>
</feature>
<dbReference type="GO" id="GO:0032050">
    <property type="term" value="F:clathrin heavy chain binding"/>
    <property type="evidence" value="ECO:0007669"/>
    <property type="project" value="TreeGrafter"/>
</dbReference>
<organism evidence="9 10">
    <name type="scientific">Pycnococcus provasolii</name>
    <dbReference type="NCBI Taxonomy" id="41880"/>
    <lineage>
        <taxon>Eukaryota</taxon>
        <taxon>Viridiplantae</taxon>
        <taxon>Chlorophyta</taxon>
        <taxon>Pseudoscourfieldiophyceae</taxon>
        <taxon>Pseudoscourfieldiales</taxon>
        <taxon>Pycnococcaceae</taxon>
        <taxon>Pycnococcus</taxon>
    </lineage>
</organism>
<dbReference type="PANTHER" id="PTHR10639">
    <property type="entry name" value="CLATHRIN LIGHT CHAIN"/>
    <property type="match status" value="1"/>
</dbReference>
<accession>A0A830HRW0</accession>
<comment type="function">
    <text evidence="1 7">Clathrin is the major protein of the polyhedral coat of coated pits and vesicles.</text>
</comment>
<dbReference type="GO" id="GO:0005198">
    <property type="term" value="F:structural molecule activity"/>
    <property type="evidence" value="ECO:0007669"/>
    <property type="project" value="InterPro"/>
</dbReference>
<dbReference type="GO" id="GO:0006886">
    <property type="term" value="P:intracellular protein transport"/>
    <property type="evidence" value="ECO:0007669"/>
    <property type="project" value="InterPro"/>
</dbReference>
<dbReference type="GO" id="GO:0030132">
    <property type="term" value="C:clathrin coat of coated pit"/>
    <property type="evidence" value="ECO:0007669"/>
    <property type="project" value="InterPro"/>
</dbReference>
<dbReference type="Proteomes" id="UP000660262">
    <property type="component" value="Unassembled WGS sequence"/>
</dbReference>
<name>A0A830HRW0_9CHLO</name>
<sequence>MSPSDDLSVFAGHSASASASSTATEDLTDASFAPSLADPTILMDPTISGDTNNGGGNSLVPGGVDAGAGFSQPLPPAVDSSTPSQPLADDMFGAPPAVGTNNAGEVDAMNAQMNNSSAPTQSMMMPTVESDAMHAYREQQKRAIEEKESKERAEQQETRAAAAKHIENLAQERKRKLEQKFKNNRENETIASAEQEGIVTGGNVWEAVVRLCPDKPPEHGRVDTSNMRSLYVKLKHSPPLRA</sequence>
<keyword evidence="10" id="KW-1185">Reference proteome</keyword>
<dbReference type="OrthoDB" id="5512at2759"/>
<evidence type="ECO:0000256" key="4">
    <source>
        <dbReference type="ARBA" id="ARBA00023136"/>
    </source>
</evidence>
<evidence type="ECO:0000256" key="6">
    <source>
        <dbReference type="ARBA" id="ARBA00023329"/>
    </source>
</evidence>
<keyword evidence="5 7" id="KW-0168">Coated pit</keyword>
<reference evidence="9" key="1">
    <citation type="submission" date="2020-10" db="EMBL/GenBank/DDBJ databases">
        <title>Unveiling of a novel bifunctional photoreceptor, Dualchrome1, isolated from a cosmopolitan green alga.</title>
        <authorList>
            <person name="Suzuki S."/>
            <person name="Kawachi M."/>
        </authorList>
    </citation>
    <scope>NUCLEOTIDE SEQUENCE</scope>
    <source>
        <strain evidence="9">NIES 2893</strain>
    </source>
</reference>
<keyword evidence="4 7" id="KW-0472">Membrane</keyword>
<gene>
    <name evidence="9" type="ORF">PPROV_000845300</name>
</gene>
<evidence type="ECO:0000256" key="7">
    <source>
        <dbReference type="RuleBase" id="RU363137"/>
    </source>
</evidence>
<dbReference type="PANTHER" id="PTHR10639:SF7">
    <property type="entry name" value="CLATHRIN LIGHT CHAIN"/>
    <property type="match status" value="1"/>
</dbReference>
<feature type="region of interest" description="Disordered" evidence="8">
    <location>
        <begin position="140"/>
        <end position="161"/>
    </location>
</feature>
<evidence type="ECO:0000313" key="10">
    <source>
        <dbReference type="Proteomes" id="UP000660262"/>
    </source>
</evidence>
<dbReference type="EMBL" id="BNJQ01000026">
    <property type="protein sequence ID" value="GHP09718.1"/>
    <property type="molecule type" value="Genomic_DNA"/>
</dbReference>
<feature type="compositionally biased region" description="Basic and acidic residues" evidence="8">
    <location>
        <begin position="140"/>
        <end position="157"/>
    </location>
</feature>
<dbReference type="Pfam" id="PF01086">
    <property type="entry name" value="Clathrin_lg_ch"/>
    <property type="match status" value="1"/>
</dbReference>
<evidence type="ECO:0000256" key="2">
    <source>
        <dbReference type="ARBA" id="ARBA00004180"/>
    </source>
</evidence>
<evidence type="ECO:0000256" key="5">
    <source>
        <dbReference type="ARBA" id="ARBA00023176"/>
    </source>
</evidence>
<dbReference type="GO" id="GO:0030130">
    <property type="term" value="C:clathrin coat of trans-Golgi network vesicle"/>
    <property type="evidence" value="ECO:0007669"/>
    <property type="project" value="InterPro"/>
</dbReference>
<comment type="similarity">
    <text evidence="3 7">Belongs to the clathrin light chain family.</text>
</comment>
<dbReference type="GO" id="GO:0072583">
    <property type="term" value="P:clathrin-dependent endocytosis"/>
    <property type="evidence" value="ECO:0007669"/>
    <property type="project" value="TreeGrafter"/>
</dbReference>
<feature type="compositionally biased region" description="Low complexity" evidence="8">
    <location>
        <begin position="14"/>
        <end position="24"/>
    </location>
</feature>
<dbReference type="InterPro" id="IPR000996">
    <property type="entry name" value="Clathrin_L-chain"/>
</dbReference>